<reference evidence="1" key="1">
    <citation type="submission" date="2023-10" db="EMBL/GenBank/DDBJ databases">
        <title>Genome assembly of Pristionchus species.</title>
        <authorList>
            <person name="Yoshida K."/>
            <person name="Sommer R.J."/>
        </authorList>
    </citation>
    <scope>NUCLEOTIDE SEQUENCE</scope>
    <source>
        <strain evidence="1">RS5133</strain>
    </source>
</reference>
<comment type="caution">
    <text evidence="1">The sequence shown here is derived from an EMBL/GenBank/DDBJ whole genome shotgun (WGS) entry which is preliminary data.</text>
</comment>
<keyword evidence="2" id="KW-1185">Reference proteome</keyword>
<dbReference type="AlphaFoldDB" id="A0AAV5X1L0"/>
<organism evidence="1 2">
    <name type="scientific">Pristionchus fissidentatus</name>
    <dbReference type="NCBI Taxonomy" id="1538716"/>
    <lineage>
        <taxon>Eukaryota</taxon>
        <taxon>Metazoa</taxon>
        <taxon>Ecdysozoa</taxon>
        <taxon>Nematoda</taxon>
        <taxon>Chromadorea</taxon>
        <taxon>Rhabditida</taxon>
        <taxon>Rhabditina</taxon>
        <taxon>Diplogasteromorpha</taxon>
        <taxon>Diplogasteroidea</taxon>
        <taxon>Neodiplogasteridae</taxon>
        <taxon>Pristionchus</taxon>
    </lineage>
</organism>
<gene>
    <name evidence="1" type="ORF">PFISCL1PPCAC_28167</name>
</gene>
<accession>A0AAV5X1L0</accession>
<feature type="non-terminal residue" evidence="1">
    <location>
        <position position="1"/>
    </location>
</feature>
<evidence type="ECO:0000313" key="2">
    <source>
        <dbReference type="Proteomes" id="UP001432322"/>
    </source>
</evidence>
<protein>
    <submittedName>
        <fullName evidence="1">Uncharacterized protein</fullName>
    </submittedName>
</protein>
<dbReference type="EMBL" id="BTSY01000007">
    <property type="protein sequence ID" value="GMT36870.1"/>
    <property type="molecule type" value="Genomic_DNA"/>
</dbReference>
<dbReference type="Proteomes" id="UP001432322">
    <property type="component" value="Unassembled WGS sequence"/>
</dbReference>
<sequence>VGMCGDRSDGRRHSILASIDSQLCVVCRRTRTQRKLSKVQMILITHSVFLDTRVPHVAVAEVVVPMSNQDRHEIRTVKIRVRRAAPGNK</sequence>
<proteinExistence type="predicted"/>
<evidence type="ECO:0000313" key="1">
    <source>
        <dbReference type="EMBL" id="GMT36870.1"/>
    </source>
</evidence>
<name>A0AAV5X1L0_9BILA</name>